<evidence type="ECO:0000313" key="3">
    <source>
        <dbReference type="EMBL" id="RXZ69379.1"/>
    </source>
</evidence>
<protein>
    <submittedName>
        <fullName evidence="3">Uncharacterized protein</fullName>
    </submittedName>
</protein>
<evidence type="ECO:0000256" key="1">
    <source>
        <dbReference type="SAM" id="MobiDB-lite"/>
    </source>
</evidence>
<name>A0A4Q2KWN7_9MICO</name>
<gene>
    <name evidence="3" type="ORF">ESP51_12045</name>
</gene>
<accession>A0A4Q2KWN7</accession>
<dbReference type="OrthoDB" id="5116782at2"/>
<organism evidence="3 4">
    <name type="scientific">Agromyces albus</name>
    <dbReference type="NCBI Taxonomy" id="205332"/>
    <lineage>
        <taxon>Bacteria</taxon>
        <taxon>Bacillati</taxon>
        <taxon>Actinomycetota</taxon>
        <taxon>Actinomycetes</taxon>
        <taxon>Micrococcales</taxon>
        <taxon>Microbacteriaceae</taxon>
        <taxon>Agromyces</taxon>
    </lineage>
</organism>
<evidence type="ECO:0000256" key="2">
    <source>
        <dbReference type="SAM" id="Phobius"/>
    </source>
</evidence>
<evidence type="ECO:0000313" key="4">
    <source>
        <dbReference type="Proteomes" id="UP000293865"/>
    </source>
</evidence>
<feature type="transmembrane region" description="Helical" evidence="2">
    <location>
        <begin position="31"/>
        <end position="50"/>
    </location>
</feature>
<feature type="region of interest" description="Disordered" evidence="1">
    <location>
        <begin position="1"/>
        <end position="24"/>
    </location>
</feature>
<proteinExistence type="predicted"/>
<reference evidence="3 4" key="1">
    <citation type="submission" date="2019-01" db="EMBL/GenBank/DDBJ databases">
        <title>Agromyces.</title>
        <authorList>
            <person name="Li J."/>
        </authorList>
    </citation>
    <scope>NUCLEOTIDE SEQUENCE [LARGE SCALE GENOMIC DNA]</scope>
    <source>
        <strain evidence="3 4">DSM 15934</strain>
    </source>
</reference>
<feature type="transmembrane region" description="Helical" evidence="2">
    <location>
        <begin position="105"/>
        <end position="126"/>
    </location>
</feature>
<dbReference type="RefSeq" id="WP_129521147.1">
    <property type="nucleotide sequence ID" value="NZ_SDPN01000021.1"/>
</dbReference>
<keyword evidence="2" id="KW-1133">Transmembrane helix</keyword>
<dbReference type="Proteomes" id="UP000293865">
    <property type="component" value="Unassembled WGS sequence"/>
</dbReference>
<comment type="caution">
    <text evidence="3">The sequence shown here is derived from an EMBL/GenBank/DDBJ whole genome shotgun (WGS) entry which is preliminary data.</text>
</comment>
<keyword evidence="4" id="KW-1185">Reference proteome</keyword>
<dbReference type="EMBL" id="SDPN01000021">
    <property type="protein sequence ID" value="RXZ69379.1"/>
    <property type="molecule type" value="Genomic_DNA"/>
</dbReference>
<sequence>MSAGAGEEPVRHERAVGGASTTRSRVSGTPLWLAVTLAVLFGLFYAYDVWEALGNLIGMSTLAAHLEAGINGFGWFLLVLAIVLPLALFAAAFAFGRRRGPLVQIAFYAVGLGVSAALSMDIIAAFTRWVPLA</sequence>
<dbReference type="AlphaFoldDB" id="A0A4Q2KWN7"/>
<keyword evidence="2" id="KW-0472">Membrane</keyword>
<keyword evidence="2" id="KW-0812">Transmembrane</keyword>
<feature type="transmembrane region" description="Helical" evidence="2">
    <location>
        <begin position="70"/>
        <end position="93"/>
    </location>
</feature>